<comment type="caution">
    <text evidence="1">The sequence shown here is derived from an EMBL/GenBank/DDBJ whole genome shotgun (WGS) entry which is preliminary data.</text>
</comment>
<evidence type="ECO:0000313" key="1">
    <source>
        <dbReference type="EMBL" id="KSZ57496.1"/>
    </source>
</evidence>
<dbReference type="PATRIC" id="fig|1441730.3.peg.3341"/>
<protein>
    <recommendedName>
        <fullName evidence="3">Esterase</fullName>
    </recommendedName>
</protein>
<sequence>MPVFVAQSTGDDFVLVQGVDTMVDKWCSAGADVTYRRYDVGPVLTKTGTGHLIGMFPAVVEGLDWLAQRFSGRESQSGCTA</sequence>
<dbReference type="PANTHER" id="PTHR34853:SF1">
    <property type="entry name" value="LIPASE 5"/>
    <property type="match status" value="1"/>
</dbReference>
<evidence type="ECO:0008006" key="3">
    <source>
        <dbReference type="Google" id="ProtNLM"/>
    </source>
</evidence>
<dbReference type="InterPro" id="IPR005152">
    <property type="entry name" value="Lipase_secreted"/>
</dbReference>
<accession>A0A0V9UHL5</accession>
<dbReference type="Proteomes" id="UP000053060">
    <property type="component" value="Unassembled WGS sequence"/>
</dbReference>
<dbReference type="SUPFAM" id="SSF53474">
    <property type="entry name" value="alpha/beta-Hydrolases"/>
    <property type="match status" value="1"/>
</dbReference>
<dbReference type="PANTHER" id="PTHR34853">
    <property type="match status" value="1"/>
</dbReference>
<dbReference type="GO" id="GO:0016042">
    <property type="term" value="P:lipid catabolic process"/>
    <property type="evidence" value="ECO:0007669"/>
    <property type="project" value="InterPro"/>
</dbReference>
<dbReference type="InterPro" id="IPR029058">
    <property type="entry name" value="AB_hydrolase_fold"/>
</dbReference>
<dbReference type="AlphaFoldDB" id="A0A0V9UHL5"/>
<dbReference type="Gene3D" id="3.40.50.1820">
    <property type="entry name" value="alpha/beta hydrolase"/>
    <property type="match status" value="1"/>
</dbReference>
<reference evidence="1 2" key="2">
    <citation type="journal article" date="2016" name="Genome Announc.">
        <title>Draft Genome Sequence of a Versatile Hydrocarbon-Degrading Bacterium, Rhodococcus pyridinivorans Strain KG-16, Collected from Oil Fields in India.</title>
        <authorList>
            <person name="Aggarwal R.K."/>
            <person name="Dawar C."/>
            <person name="Phanindranath R."/>
            <person name="Mutnuri L."/>
            <person name="Dayal A.M."/>
        </authorList>
    </citation>
    <scope>NUCLEOTIDE SEQUENCE [LARGE SCALE GENOMIC DNA]</scope>
    <source>
        <strain evidence="1 2">KG-16</strain>
    </source>
</reference>
<gene>
    <name evidence="1" type="ORF">Z045_16060</name>
</gene>
<reference evidence="2" key="1">
    <citation type="submission" date="2015-01" db="EMBL/GenBank/DDBJ databases">
        <title>Draft genome sequence of Rhodococcus pyridinivorans strain KG-16, a hydrocarbon-degrading bacterium.</title>
        <authorList>
            <person name="Aggarwal R.K."/>
            <person name="Dawar C."/>
        </authorList>
    </citation>
    <scope>NUCLEOTIDE SEQUENCE [LARGE SCALE GENOMIC DNA]</scope>
    <source>
        <strain evidence="2">KG-16</strain>
    </source>
</reference>
<dbReference type="EMBL" id="AZXY01000008">
    <property type="protein sequence ID" value="KSZ57496.1"/>
    <property type="molecule type" value="Genomic_DNA"/>
</dbReference>
<name>A0A0V9UHL5_9NOCA</name>
<organism evidence="1 2">
    <name type="scientific">Rhodococcus pyridinivorans KG-16</name>
    <dbReference type="NCBI Taxonomy" id="1441730"/>
    <lineage>
        <taxon>Bacteria</taxon>
        <taxon>Bacillati</taxon>
        <taxon>Actinomycetota</taxon>
        <taxon>Actinomycetes</taxon>
        <taxon>Mycobacteriales</taxon>
        <taxon>Nocardiaceae</taxon>
        <taxon>Rhodococcus</taxon>
    </lineage>
</organism>
<dbReference type="Pfam" id="PF03583">
    <property type="entry name" value="LIP"/>
    <property type="match status" value="1"/>
</dbReference>
<proteinExistence type="predicted"/>
<evidence type="ECO:0000313" key="2">
    <source>
        <dbReference type="Proteomes" id="UP000053060"/>
    </source>
</evidence>
<dbReference type="RefSeq" id="WP_060652757.1">
    <property type="nucleotide sequence ID" value="NZ_AZXY01000008.1"/>
</dbReference>
<dbReference type="GO" id="GO:0004806">
    <property type="term" value="F:triacylglycerol lipase activity"/>
    <property type="evidence" value="ECO:0007669"/>
    <property type="project" value="InterPro"/>
</dbReference>